<name>G8QQ69_SPHPG</name>
<reference evidence="13 14" key="1">
    <citation type="submission" date="2011-11" db="EMBL/GenBank/DDBJ databases">
        <title>Complete sequence of Spirochaeta sp. grapes.</title>
        <authorList>
            <consortium name="US DOE Joint Genome Institute"/>
            <person name="Lucas S."/>
            <person name="Han J."/>
            <person name="Lapidus A."/>
            <person name="Cheng J.-F."/>
            <person name="Goodwin L."/>
            <person name="Pitluck S."/>
            <person name="Peters L."/>
            <person name="Ovchinnikova G."/>
            <person name="Munk A.C."/>
            <person name="Detter J.C."/>
            <person name="Han C."/>
            <person name="Tapia R."/>
            <person name="Land M."/>
            <person name="Hauser L."/>
            <person name="Kyrpides N."/>
            <person name="Ivanova N."/>
            <person name="Pagani I."/>
            <person name="Ritalahtilisa K."/>
            <person name="Loeffler F."/>
            <person name="Woyke T."/>
        </authorList>
    </citation>
    <scope>NUCLEOTIDE SEQUENCE [LARGE SCALE GENOMIC DNA]</scope>
    <source>
        <strain evidence="14">ATCC BAA-1885 / DSM 22778 / Grapes</strain>
    </source>
</reference>
<dbReference type="AlphaFoldDB" id="G8QQ69"/>
<evidence type="ECO:0000256" key="11">
    <source>
        <dbReference type="ARBA" id="ARBA00034524"/>
    </source>
</evidence>
<dbReference type="InterPro" id="IPR039653">
    <property type="entry name" value="Prenyltransferase"/>
</dbReference>
<comment type="subcellular location">
    <subcellularLocation>
        <location evidence="2">Membrane</location>
        <topology evidence="2">Multi-pass membrane protein</topology>
    </subcellularLocation>
</comment>
<evidence type="ECO:0000256" key="7">
    <source>
        <dbReference type="ARBA" id="ARBA00022688"/>
    </source>
</evidence>
<feature type="transmembrane region" description="Helical" evidence="12">
    <location>
        <begin position="207"/>
        <end position="227"/>
    </location>
</feature>
<keyword evidence="8 12" id="KW-0812">Transmembrane</keyword>
<feature type="transmembrane region" description="Helical" evidence="12">
    <location>
        <begin position="136"/>
        <end position="156"/>
    </location>
</feature>
<comment type="cofactor">
    <cofactor evidence="1">
        <name>Mg(2+)</name>
        <dbReference type="ChEBI" id="CHEBI:18420"/>
    </cofactor>
</comment>
<keyword evidence="14" id="KW-1185">Reference proteome</keyword>
<evidence type="ECO:0000256" key="9">
    <source>
        <dbReference type="ARBA" id="ARBA00022989"/>
    </source>
</evidence>
<evidence type="ECO:0000256" key="5">
    <source>
        <dbReference type="ARBA" id="ARBA00022519"/>
    </source>
</evidence>
<dbReference type="GO" id="GO:0008412">
    <property type="term" value="F:4-hydroxybenzoate polyprenyltransferase activity"/>
    <property type="evidence" value="ECO:0007669"/>
    <property type="project" value="UniProtKB-EC"/>
</dbReference>
<dbReference type="Proteomes" id="UP000005632">
    <property type="component" value="Chromosome"/>
</dbReference>
<dbReference type="NCBIfam" id="TIGR01475">
    <property type="entry name" value="ubiA_other"/>
    <property type="match status" value="1"/>
</dbReference>
<dbReference type="EC" id="2.5.1.39" evidence="11"/>
<keyword evidence="10 12" id="KW-0472">Membrane</keyword>
<organism evidence="13 14">
    <name type="scientific">Sphaerochaeta pleomorpha (strain ATCC BAA-1885 / DSM 22778 / Grapes)</name>
    <dbReference type="NCBI Taxonomy" id="158190"/>
    <lineage>
        <taxon>Bacteria</taxon>
        <taxon>Pseudomonadati</taxon>
        <taxon>Spirochaetota</taxon>
        <taxon>Spirochaetia</taxon>
        <taxon>Spirochaetales</taxon>
        <taxon>Sphaerochaetaceae</taxon>
        <taxon>Sphaerochaeta</taxon>
    </lineage>
</organism>
<comment type="similarity">
    <text evidence="3">Belongs to the UbiA prenyltransferase family.</text>
</comment>
<accession>G8QQ69</accession>
<evidence type="ECO:0000256" key="10">
    <source>
        <dbReference type="ARBA" id="ARBA00023136"/>
    </source>
</evidence>
<feature type="transmembrane region" description="Helical" evidence="12">
    <location>
        <begin position="162"/>
        <end position="182"/>
    </location>
</feature>
<feature type="transmembrane region" description="Helical" evidence="12">
    <location>
        <begin position="264"/>
        <end position="286"/>
    </location>
</feature>
<evidence type="ECO:0000256" key="12">
    <source>
        <dbReference type="SAM" id="Phobius"/>
    </source>
</evidence>
<feature type="transmembrane region" description="Helical" evidence="12">
    <location>
        <begin position="86"/>
        <end position="103"/>
    </location>
</feature>
<proteinExistence type="inferred from homology"/>
<keyword evidence="9 12" id="KW-1133">Transmembrane helix</keyword>
<dbReference type="FunFam" id="1.10.357.140:FF:000008">
    <property type="entry name" value="4-hydroxybenzoate octaprenyltransferase"/>
    <property type="match status" value="1"/>
</dbReference>
<dbReference type="GO" id="GO:0005886">
    <property type="term" value="C:plasma membrane"/>
    <property type="evidence" value="ECO:0007669"/>
    <property type="project" value="TreeGrafter"/>
</dbReference>
<keyword evidence="5" id="KW-0997">Cell inner membrane</keyword>
<feature type="transmembrane region" description="Helical" evidence="12">
    <location>
        <begin position="21"/>
        <end position="39"/>
    </location>
</feature>
<dbReference type="eggNOG" id="COG0382">
    <property type="taxonomic scope" value="Bacteria"/>
</dbReference>
<evidence type="ECO:0000256" key="1">
    <source>
        <dbReference type="ARBA" id="ARBA00001946"/>
    </source>
</evidence>
<evidence type="ECO:0000256" key="4">
    <source>
        <dbReference type="ARBA" id="ARBA00022475"/>
    </source>
</evidence>
<dbReference type="STRING" id="158190.SpiGrapes_0818"/>
<dbReference type="KEGG" id="sgp:SpiGrapes_0818"/>
<feature type="transmembrane region" description="Helical" evidence="12">
    <location>
        <begin position="233"/>
        <end position="252"/>
    </location>
</feature>
<dbReference type="InterPro" id="IPR044878">
    <property type="entry name" value="UbiA_sf"/>
</dbReference>
<keyword evidence="7" id="KW-0831">Ubiquinone biosynthesis</keyword>
<dbReference type="PANTHER" id="PTHR11048">
    <property type="entry name" value="PRENYLTRANSFERASES"/>
    <property type="match status" value="1"/>
</dbReference>
<dbReference type="InterPro" id="IPR006371">
    <property type="entry name" value="Polyprenyltransferase_UbiA-li"/>
</dbReference>
<dbReference type="RefSeq" id="WP_014269495.1">
    <property type="nucleotide sequence ID" value="NC_016633.1"/>
</dbReference>
<dbReference type="EMBL" id="CP003155">
    <property type="protein sequence ID" value="AEV28646.1"/>
    <property type="molecule type" value="Genomic_DNA"/>
</dbReference>
<dbReference type="HOGENOM" id="CLU_034879_5_1_12"/>
<keyword evidence="4" id="KW-1003">Cell membrane</keyword>
<evidence type="ECO:0000256" key="6">
    <source>
        <dbReference type="ARBA" id="ARBA00022679"/>
    </source>
</evidence>
<dbReference type="Gene3D" id="1.10.357.140">
    <property type="entry name" value="UbiA prenyltransferase"/>
    <property type="match status" value="1"/>
</dbReference>
<evidence type="ECO:0000256" key="8">
    <source>
        <dbReference type="ARBA" id="ARBA00022692"/>
    </source>
</evidence>
<evidence type="ECO:0000313" key="14">
    <source>
        <dbReference type="Proteomes" id="UP000005632"/>
    </source>
</evidence>
<dbReference type="Gene3D" id="1.20.120.1780">
    <property type="entry name" value="UbiA prenyltransferase"/>
    <property type="match status" value="1"/>
</dbReference>
<dbReference type="OrthoDB" id="9782418at2"/>
<evidence type="ECO:0000256" key="3">
    <source>
        <dbReference type="ARBA" id="ARBA00005985"/>
    </source>
</evidence>
<keyword evidence="6 13" id="KW-0808">Transferase</keyword>
<dbReference type="GO" id="GO:0006744">
    <property type="term" value="P:ubiquinone biosynthetic process"/>
    <property type="evidence" value="ECO:0007669"/>
    <property type="project" value="UniProtKB-KW"/>
</dbReference>
<dbReference type="FunFam" id="1.20.120.1780:FF:000001">
    <property type="entry name" value="4-hydroxybenzoate octaprenyltransferase"/>
    <property type="match status" value="1"/>
</dbReference>
<dbReference type="CDD" id="cd13959">
    <property type="entry name" value="PT_UbiA_COQ2"/>
    <property type="match status" value="1"/>
</dbReference>
<gene>
    <name evidence="13" type="ordered locus">SpiGrapes_0818</name>
</gene>
<dbReference type="Pfam" id="PF01040">
    <property type="entry name" value="UbiA"/>
    <property type="match status" value="1"/>
</dbReference>
<sequence length="287" mass="31536">MKKDSIKPLKIAQAVMIQHTLFSLPFAASALLLETGGVIPSQKLLWIFLAIIGARNGANALNRLVDHSLDAKNPRTAGRHLPSSRLTRFDLWVFALACILLLVGSTCMLNWLCVALLPVALAMVFTYSYTKRFTYLCHYFLGATVAIAPMGTLLALNGAFAFRYFIVSAAVATWVAGFDIIYATQDIDFDREQGLHSIPARFGAKKALYIAAFSHLVSFVLLVLWGSFYQVGFWYYGGCLAVGSLLFVENALVAPGTLKHVTTAAYHINEIVSVLFLTFVALEVYLP</sequence>
<dbReference type="PANTHER" id="PTHR11048:SF28">
    <property type="entry name" value="4-HYDROXYBENZOATE POLYPRENYLTRANSFERASE, MITOCHONDRIAL"/>
    <property type="match status" value="1"/>
</dbReference>
<protein>
    <recommendedName>
        <fullName evidence="11">4-hydroxybenzoate polyprenyltransferase</fullName>
        <ecNumber evidence="11">2.5.1.39</ecNumber>
    </recommendedName>
</protein>
<dbReference type="InterPro" id="IPR000537">
    <property type="entry name" value="UbiA_prenyltransferase"/>
</dbReference>
<evidence type="ECO:0000313" key="13">
    <source>
        <dbReference type="EMBL" id="AEV28646.1"/>
    </source>
</evidence>
<evidence type="ECO:0000256" key="2">
    <source>
        <dbReference type="ARBA" id="ARBA00004141"/>
    </source>
</evidence>